<proteinExistence type="predicted"/>
<evidence type="ECO:0000256" key="1">
    <source>
        <dbReference type="SAM" id="MobiDB-lite"/>
    </source>
</evidence>
<dbReference type="Proteomes" id="UP000193435">
    <property type="component" value="Unassembled WGS sequence"/>
</dbReference>
<feature type="signal peptide" evidence="2">
    <location>
        <begin position="1"/>
        <end position="22"/>
    </location>
</feature>
<dbReference type="STRING" id="1073423.SAMN04488700_0778"/>
<reference evidence="3 4" key="1">
    <citation type="submission" date="2017-04" db="EMBL/GenBank/DDBJ databases">
        <authorList>
            <person name="Afonso C.L."/>
            <person name="Miller P.J."/>
            <person name="Scott M.A."/>
            <person name="Spackman E."/>
            <person name="Goraichik I."/>
            <person name="Dimitrov K.M."/>
            <person name="Suarez D.L."/>
            <person name="Swayne D.E."/>
        </authorList>
    </citation>
    <scope>NUCLEOTIDE SEQUENCE [LARGE SCALE GENOMIC DNA]</scope>
    <source>
        <strain evidence="3 4">LMG26642</strain>
    </source>
</reference>
<dbReference type="AlphaFoldDB" id="A0A1X7MTC4"/>
<feature type="region of interest" description="Disordered" evidence="1">
    <location>
        <begin position="55"/>
        <end position="77"/>
    </location>
</feature>
<dbReference type="EMBL" id="FXBJ01000002">
    <property type="protein sequence ID" value="SMH27874.1"/>
    <property type="molecule type" value="Genomic_DNA"/>
</dbReference>
<accession>A0A1X7MTC4</accession>
<name>A0A1X7MTC4_9LACT</name>
<keyword evidence="4" id="KW-1185">Reference proteome</keyword>
<gene>
    <name evidence="3" type="ORF">SAMN04488700_0778</name>
</gene>
<sequence length="77" mass="8154">MNKKIMVFFITVFILGGCSTQAAEESVVESSNSATQSSEEIMAESVAVESSVVTESFTQEDEDTAPVSEEAAAIAEK</sequence>
<protein>
    <submittedName>
        <fullName evidence="3">Uncharacterized protein</fullName>
    </submittedName>
</protein>
<dbReference type="RefSeq" id="WP_085559029.1">
    <property type="nucleotide sequence ID" value="NZ_FOAH01000016.1"/>
</dbReference>
<evidence type="ECO:0000313" key="3">
    <source>
        <dbReference type="EMBL" id="SMH27874.1"/>
    </source>
</evidence>
<feature type="chain" id="PRO_5010879652" evidence="2">
    <location>
        <begin position="23"/>
        <end position="77"/>
    </location>
</feature>
<evidence type="ECO:0000313" key="4">
    <source>
        <dbReference type="Proteomes" id="UP000193435"/>
    </source>
</evidence>
<dbReference type="PROSITE" id="PS51257">
    <property type="entry name" value="PROKAR_LIPOPROTEIN"/>
    <property type="match status" value="1"/>
</dbReference>
<keyword evidence="2" id="KW-0732">Signal</keyword>
<organism evidence="3 4">
    <name type="scientific">Carnobacterium iners</name>
    <dbReference type="NCBI Taxonomy" id="1073423"/>
    <lineage>
        <taxon>Bacteria</taxon>
        <taxon>Bacillati</taxon>
        <taxon>Bacillota</taxon>
        <taxon>Bacilli</taxon>
        <taxon>Lactobacillales</taxon>
        <taxon>Carnobacteriaceae</taxon>
        <taxon>Carnobacterium</taxon>
    </lineage>
</organism>
<evidence type="ECO:0000256" key="2">
    <source>
        <dbReference type="SAM" id="SignalP"/>
    </source>
</evidence>